<evidence type="ECO:0000256" key="1">
    <source>
        <dbReference type="ARBA" id="ARBA00004651"/>
    </source>
</evidence>
<evidence type="ECO:0000256" key="4">
    <source>
        <dbReference type="ARBA" id="ARBA00022989"/>
    </source>
</evidence>
<dbReference type="GO" id="GO:0022857">
    <property type="term" value="F:transmembrane transporter activity"/>
    <property type="evidence" value="ECO:0007669"/>
    <property type="project" value="InterPro"/>
</dbReference>
<feature type="transmembrane region" description="Helical" evidence="6">
    <location>
        <begin position="57"/>
        <end position="77"/>
    </location>
</feature>
<comment type="caution">
    <text evidence="8">The sequence shown here is derived from an EMBL/GenBank/DDBJ whole genome shotgun (WGS) entry which is preliminary data.</text>
</comment>
<comment type="subcellular location">
    <subcellularLocation>
        <location evidence="1">Cell membrane</location>
        <topology evidence="1">Multi-pass membrane protein</topology>
    </subcellularLocation>
</comment>
<reference evidence="8 9" key="1">
    <citation type="submission" date="2020-08" db="EMBL/GenBank/DDBJ databases">
        <title>Genomic Encyclopedia of Type Strains, Phase IV (KMG-IV): sequencing the most valuable type-strain genomes for metagenomic binning, comparative biology and taxonomic classification.</title>
        <authorList>
            <person name="Goeker M."/>
        </authorList>
    </citation>
    <scope>NUCLEOTIDE SEQUENCE [LARGE SCALE GENOMIC DNA]</scope>
    <source>
        <strain evidence="8 9">DSM 44197</strain>
    </source>
</reference>
<feature type="transmembrane region" description="Helical" evidence="6">
    <location>
        <begin position="176"/>
        <end position="195"/>
    </location>
</feature>
<feature type="domain" description="Major facilitator superfamily (MFS) profile" evidence="7">
    <location>
        <begin position="23"/>
        <end position="461"/>
    </location>
</feature>
<feature type="transmembrane region" description="Helical" evidence="6">
    <location>
        <begin position="340"/>
        <end position="359"/>
    </location>
</feature>
<feature type="transmembrane region" description="Helical" evidence="6">
    <location>
        <begin position="238"/>
        <end position="256"/>
    </location>
</feature>
<dbReference type="RefSeq" id="WP_182843479.1">
    <property type="nucleotide sequence ID" value="NZ_BAAALP010000009.1"/>
</dbReference>
<dbReference type="InterPro" id="IPR011701">
    <property type="entry name" value="MFS"/>
</dbReference>
<dbReference type="PROSITE" id="PS50850">
    <property type="entry name" value="MFS"/>
    <property type="match status" value="1"/>
</dbReference>
<feature type="transmembrane region" description="Helical" evidence="6">
    <location>
        <begin position="277"/>
        <end position="300"/>
    </location>
</feature>
<feature type="transmembrane region" description="Helical" evidence="6">
    <location>
        <begin position="207"/>
        <end position="226"/>
    </location>
</feature>
<dbReference type="CDD" id="cd17321">
    <property type="entry name" value="MFS_MMR_MDR_like"/>
    <property type="match status" value="1"/>
</dbReference>
<feature type="transmembrane region" description="Helical" evidence="6">
    <location>
        <begin position="148"/>
        <end position="170"/>
    </location>
</feature>
<feature type="transmembrane region" description="Helical" evidence="6">
    <location>
        <begin position="89"/>
        <end position="108"/>
    </location>
</feature>
<gene>
    <name evidence="8" type="ORF">HNR61_002726</name>
</gene>
<evidence type="ECO:0000259" key="7">
    <source>
        <dbReference type="PROSITE" id="PS50850"/>
    </source>
</evidence>
<protein>
    <submittedName>
        <fullName evidence="8">DHA2 family methylenomycin A resistance protein-like MFS transporter</fullName>
    </submittedName>
</protein>
<dbReference type="InterPro" id="IPR036259">
    <property type="entry name" value="MFS_trans_sf"/>
</dbReference>
<keyword evidence="3 6" id="KW-0812">Transmembrane</keyword>
<dbReference type="PANTHER" id="PTHR42718">
    <property type="entry name" value="MAJOR FACILITATOR SUPERFAMILY MULTIDRUG TRANSPORTER MFSC"/>
    <property type="match status" value="1"/>
</dbReference>
<organism evidence="8 9">
    <name type="scientific">Actinomadura namibiensis</name>
    <dbReference type="NCBI Taxonomy" id="182080"/>
    <lineage>
        <taxon>Bacteria</taxon>
        <taxon>Bacillati</taxon>
        <taxon>Actinomycetota</taxon>
        <taxon>Actinomycetes</taxon>
        <taxon>Streptosporangiales</taxon>
        <taxon>Thermomonosporaceae</taxon>
        <taxon>Actinomadura</taxon>
    </lineage>
</organism>
<evidence type="ECO:0000256" key="2">
    <source>
        <dbReference type="ARBA" id="ARBA00022448"/>
    </source>
</evidence>
<accession>A0A7W3LMY5</accession>
<dbReference type="Pfam" id="PF07690">
    <property type="entry name" value="MFS_1"/>
    <property type="match status" value="1"/>
</dbReference>
<feature type="transmembrane region" description="Helical" evidence="6">
    <location>
        <begin position="435"/>
        <end position="456"/>
    </location>
</feature>
<feature type="transmembrane region" description="Helical" evidence="6">
    <location>
        <begin position="412"/>
        <end position="429"/>
    </location>
</feature>
<dbReference type="Gene3D" id="1.20.1250.20">
    <property type="entry name" value="MFS general substrate transporter like domains"/>
    <property type="match status" value="1"/>
</dbReference>
<sequence length="464" mass="46661">MSTLAPDRASRDARRRTAAPKLVLATAFMGIFLLNLDAMAVNVALPEIGRAFGGGTAGLQWIVDAYTLMFAALLLSAGALSDRIGASRAFGAGVAVFTVASAACGLAPGLGELIAARLLQGGAAAIMLPSSLALVRQAFPDAGRRARAIALWTVGGAVAVAAGPVVGGALSGTLGWRAIFAVNLPVGVATLAVLARAERSPRRAGPLDPYGQLAAVVALVALTFAVIDGGENGFGEPLVLGCLGLAAAATAAFVAIEARTAAPMVPLGLFRSRTVTLSVVIGFVVNAAFYGLVFVLSLFFQDVLRLSAMAAGLMFLPMTAVIAGANLASARAAARFGPRVPIAVGQAVCALAMVGLLWVDEGTGRPVIAMMLVPAGLGLGFAIPSLTAVLLDDVAADRAGMAAGVLNSFRQTGGALAVAVFGTLVAGRGDFVVGLRITLCVTAALLATTTAAALLLPRLPRGRD</sequence>
<feature type="transmembrane region" description="Helical" evidence="6">
    <location>
        <begin position="114"/>
        <end position="136"/>
    </location>
</feature>
<dbReference type="GO" id="GO:0005886">
    <property type="term" value="C:plasma membrane"/>
    <property type="evidence" value="ECO:0007669"/>
    <property type="project" value="UniProtKB-SubCell"/>
</dbReference>
<dbReference type="SUPFAM" id="SSF103473">
    <property type="entry name" value="MFS general substrate transporter"/>
    <property type="match status" value="1"/>
</dbReference>
<name>A0A7W3LMY5_ACTNM</name>
<dbReference type="Gene3D" id="1.20.1720.10">
    <property type="entry name" value="Multidrug resistance protein D"/>
    <property type="match status" value="1"/>
</dbReference>
<dbReference type="EMBL" id="JACJIA010000003">
    <property type="protein sequence ID" value="MBA8951095.1"/>
    <property type="molecule type" value="Genomic_DNA"/>
</dbReference>
<keyword evidence="2" id="KW-0813">Transport</keyword>
<feature type="transmembrane region" description="Helical" evidence="6">
    <location>
        <begin position="306"/>
        <end position="328"/>
    </location>
</feature>
<dbReference type="InterPro" id="IPR020846">
    <property type="entry name" value="MFS_dom"/>
</dbReference>
<evidence type="ECO:0000256" key="6">
    <source>
        <dbReference type="SAM" id="Phobius"/>
    </source>
</evidence>
<evidence type="ECO:0000313" key="8">
    <source>
        <dbReference type="EMBL" id="MBA8951095.1"/>
    </source>
</evidence>
<feature type="transmembrane region" description="Helical" evidence="6">
    <location>
        <begin position="371"/>
        <end position="391"/>
    </location>
</feature>
<evidence type="ECO:0000313" key="9">
    <source>
        <dbReference type="Proteomes" id="UP000572680"/>
    </source>
</evidence>
<keyword evidence="4 6" id="KW-1133">Transmembrane helix</keyword>
<dbReference type="PANTHER" id="PTHR42718:SF9">
    <property type="entry name" value="MAJOR FACILITATOR SUPERFAMILY MULTIDRUG TRANSPORTER MFSC"/>
    <property type="match status" value="1"/>
</dbReference>
<proteinExistence type="predicted"/>
<keyword evidence="9" id="KW-1185">Reference proteome</keyword>
<dbReference type="AlphaFoldDB" id="A0A7W3LMY5"/>
<evidence type="ECO:0000256" key="3">
    <source>
        <dbReference type="ARBA" id="ARBA00022692"/>
    </source>
</evidence>
<feature type="transmembrane region" description="Helical" evidence="6">
    <location>
        <begin position="21"/>
        <end position="45"/>
    </location>
</feature>
<evidence type="ECO:0000256" key="5">
    <source>
        <dbReference type="ARBA" id="ARBA00023136"/>
    </source>
</evidence>
<keyword evidence="5 6" id="KW-0472">Membrane</keyword>
<dbReference type="Proteomes" id="UP000572680">
    <property type="component" value="Unassembled WGS sequence"/>
</dbReference>